<evidence type="ECO:0000313" key="4">
    <source>
        <dbReference type="Proteomes" id="UP000192783"/>
    </source>
</evidence>
<dbReference type="Proteomes" id="UP000192783">
    <property type="component" value="Unassembled WGS sequence"/>
</dbReference>
<dbReference type="CDD" id="cd03789">
    <property type="entry name" value="GT9_LPS_heptosyltransferase"/>
    <property type="match status" value="1"/>
</dbReference>
<reference evidence="3 4" key="1">
    <citation type="submission" date="2017-04" db="EMBL/GenBank/DDBJ databases">
        <authorList>
            <person name="Afonso C.L."/>
            <person name="Miller P.J."/>
            <person name="Scott M.A."/>
            <person name="Spackman E."/>
            <person name="Goraichik I."/>
            <person name="Dimitrov K.M."/>
            <person name="Suarez D.L."/>
            <person name="Swayne D.E."/>
        </authorList>
    </citation>
    <scope>NUCLEOTIDE SEQUENCE [LARGE SCALE GENOMIC DNA]</scope>
    <source>
        <strain evidence="3 4">DSM 13146</strain>
    </source>
</reference>
<organism evidence="3 4">
    <name type="scientific">Desulfacinum hydrothermale DSM 13146</name>
    <dbReference type="NCBI Taxonomy" id="1121390"/>
    <lineage>
        <taxon>Bacteria</taxon>
        <taxon>Pseudomonadati</taxon>
        <taxon>Thermodesulfobacteriota</taxon>
        <taxon>Syntrophobacteria</taxon>
        <taxon>Syntrophobacterales</taxon>
        <taxon>Syntrophobacteraceae</taxon>
        <taxon>Desulfacinum</taxon>
    </lineage>
</organism>
<dbReference type="GO" id="GO:0008713">
    <property type="term" value="F:ADP-heptose-lipopolysaccharide heptosyltransferase activity"/>
    <property type="evidence" value="ECO:0007669"/>
    <property type="project" value="TreeGrafter"/>
</dbReference>
<keyword evidence="1" id="KW-0328">Glycosyltransferase</keyword>
<keyword evidence="4" id="KW-1185">Reference proteome</keyword>
<dbReference type="EMBL" id="FWXF01000001">
    <property type="protein sequence ID" value="SMC17681.1"/>
    <property type="molecule type" value="Genomic_DNA"/>
</dbReference>
<dbReference type="RefSeq" id="WP_084055825.1">
    <property type="nucleotide sequence ID" value="NZ_FWXF01000001.1"/>
</dbReference>
<dbReference type="PANTHER" id="PTHR30160">
    <property type="entry name" value="TETRAACYLDISACCHARIDE 4'-KINASE-RELATED"/>
    <property type="match status" value="1"/>
</dbReference>
<dbReference type="PANTHER" id="PTHR30160:SF1">
    <property type="entry name" value="LIPOPOLYSACCHARIDE 1,2-N-ACETYLGLUCOSAMINETRANSFERASE-RELATED"/>
    <property type="match status" value="1"/>
</dbReference>
<dbReference type="Gene3D" id="3.40.50.2000">
    <property type="entry name" value="Glycogen Phosphorylase B"/>
    <property type="match status" value="2"/>
</dbReference>
<dbReference type="Pfam" id="PF01075">
    <property type="entry name" value="Glyco_transf_9"/>
    <property type="match status" value="1"/>
</dbReference>
<accession>A0A1W1X2P9</accession>
<keyword evidence="2 3" id="KW-0808">Transferase</keyword>
<dbReference type="SUPFAM" id="SSF53756">
    <property type="entry name" value="UDP-Glycosyltransferase/glycogen phosphorylase"/>
    <property type="match status" value="1"/>
</dbReference>
<dbReference type="STRING" id="1121390.SAMN02746041_00369"/>
<name>A0A1W1X2P9_9BACT</name>
<gene>
    <name evidence="3" type="ORF">SAMN02746041_00369</name>
</gene>
<dbReference type="AlphaFoldDB" id="A0A1W1X2P9"/>
<protein>
    <submittedName>
        <fullName evidence="3">Heptosyltransferase-1</fullName>
    </submittedName>
</protein>
<evidence type="ECO:0000256" key="1">
    <source>
        <dbReference type="ARBA" id="ARBA00022676"/>
    </source>
</evidence>
<dbReference type="GO" id="GO:0009244">
    <property type="term" value="P:lipopolysaccharide core region biosynthetic process"/>
    <property type="evidence" value="ECO:0007669"/>
    <property type="project" value="TreeGrafter"/>
</dbReference>
<proteinExistence type="predicted"/>
<evidence type="ECO:0000313" key="3">
    <source>
        <dbReference type="EMBL" id="SMC17681.1"/>
    </source>
</evidence>
<evidence type="ECO:0000256" key="2">
    <source>
        <dbReference type="ARBA" id="ARBA00022679"/>
    </source>
</evidence>
<dbReference type="InterPro" id="IPR051199">
    <property type="entry name" value="LPS_LOS_Heptosyltrfase"/>
</dbReference>
<sequence>MRPLRCKGNNRLPDIANPRCILILRPSAIGDVVMASPMVPRLRKAFPHAKIFWLVEPALADLLRHHADLDGIIIWPKHEWVQSIRKGRWTSFLRQVKAFRRRLHEIEPDLVLDVQGLLRSRFLAWLSGAPYRIGFTSKEPHLFLMTHLIDRGPSTKHIGSEYTYLLDKLGLEPSLHSKFPIDKEAAEKAEKILAQEGIHGPYCVLAPFTTRPQKHWLEDRWARVADTLREDFGLPPVLLGGPGDLPSAQRIQKLCRGKIHILCGKSSLLESFAIVTGASLTIGVDTGLTHMAMVQRRPAIALFGATCPYLFTGGTQGRVIYHRLPCSPCKRSPVCHSDYPCMKSITVEEVIRTAAPLIGPEVTSNAYCAH</sequence>
<dbReference type="GO" id="GO:0005829">
    <property type="term" value="C:cytosol"/>
    <property type="evidence" value="ECO:0007669"/>
    <property type="project" value="TreeGrafter"/>
</dbReference>
<dbReference type="OrthoDB" id="9760688at2"/>
<dbReference type="InterPro" id="IPR002201">
    <property type="entry name" value="Glyco_trans_9"/>
</dbReference>